<dbReference type="OrthoDB" id="6563623at2"/>
<reference evidence="1 2" key="1">
    <citation type="submission" date="2018-09" db="EMBL/GenBank/DDBJ databases">
        <authorList>
            <person name="Zhu H."/>
        </authorList>
    </citation>
    <scope>NUCLEOTIDE SEQUENCE [LARGE SCALE GENOMIC DNA]</scope>
    <source>
        <strain evidence="1 2">K1S02-61</strain>
    </source>
</reference>
<dbReference type="Gene3D" id="1.20.120.1620">
    <property type="match status" value="1"/>
</dbReference>
<proteinExistence type="predicted"/>
<name>A0A418XS28_9BURK</name>
<dbReference type="Pfam" id="PF16695">
    <property type="entry name" value="Tai4"/>
    <property type="match status" value="1"/>
</dbReference>
<dbReference type="AlphaFoldDB" id="A0A418XS28"/>
<protein>
    <submittedName>
        <fullName evidence="1">Uncharacterized protein</fullName>
    </submittedName>
</protein>
<keyword evidence="2" id="KW-1185">Reference proteome</keyword>
<feature type="non-terminal residue" evidence="1">
    <location>
        <position position="1"/>
    </location>
</feature>
<sequence length="86" mass="9726">ERLAAGDAASASRALMEWTLYDADKGADEIDQLVEHFLRKDYRNPVGDAPGQSSKFSLLKCLDLYHSKELNSLVKRIVIRPHSIKR</sequence>
<accession>A0A418XS28</accession>
<organism evidence="1 2">
    <name type="scientific">Massilia cavernae</name>
    <dbReference type="NCBI Taxonomy" id="2320864"/>
    <lineage>
        <taxon>Bacteria</taxon>
        <taxon>Pseudomonadati</taxon>
        <taxon>Pseudomonadota</taxon>
        <taxon>Betaproteobacteria</taxon>
        <taxon>Burkholderiales</taxon>
        <taxon>Oxalobacteraceae</taxon>
        <taxon>Telluria group</taxon>
        <taxon>Massilia</taxon>
    </lineage>
</organism>
<gene>
    <name evidence="1" type="ORF">D3872_13335</name>
</gene>
<dbReference type="EMBL" id="QYUP01000118">
    <property type="protein sequence ID" value="RJG15355.1"/>
    <property type="molecule type" value="Genomic_DNA"/>
</dbReference>
<dbReference type="InterPro" id="IPR032032">
    <property type="entry name" value="Tai4"/>
</dbReference>
<dbReference type="RefSeq" id="WP_119811228.1">
    <property type="nucleotide sequence ID" value="NZ_QYUP01000118.1"/>
</dbReference>
<comment type="caution">
    <text evidence="1">The sequence shown here is derived from an EMBL/GenBank/DDBJ whole genome shotgun (WGS) entry which is preliminary data.</text>
</comment>
<evidence type="ECO:0000313" key="2">
    <source>
        <dbReference type="Proteomes" id="UP000284006"/>
    </source>
</evidence>
<evidence type="ECO:0000313" key="1">
    <source>
        <dbReference type="EMBL" id="RJG15355.1"/>
    </source>
</evidence>
<dbReference type="InterPro" id="IPR038314">
    <property type="entry name" value="T6SS_sf"/>
</dbReference>
<dbReference type="Proteomes" id="UP000284006">
    <property type="component" value="Unassembled WGS sequence"/>
</dbReference>